<proteinExistence type="predicted"/>
<feature type="domain" description="Rhodanese" evidence="1">
    <location>
        <begin position="119"/>
        <end position="207"/>
    </location>
</feature>
<organism evidence="2">
    <name type="scientific">freshwater metagenome</name>
    <dbReference type="NCBI Taxonomy" id="449393"/>
    <lineage>
        <taxon>unclassified sequences</taxon>
        <taxon>metagenomes</taxon>
        <taxon>ecological metagenomes</taxon>
    </lineage>
</organism>
<feature type="domain" description="Rhodanese" evidence="1">
    <location>
        <begin position="8"/>
        <end position="92"/>
    </location>
</feature>
<name>A0A6J6KKE8_9ZZZZ</name>
<dbReference type="SMART" id="SM00450">
    <property type="entry name" value="RHOD"/>
    <property type="match status" value="2"/>
</dbReference>
<gene>
    <name evidence="2" type="ORF">UFOPK2162_00893</name>
</gene>
<dbReference type="GO" id="GO:0004792">
    <property type="term" value="F:thiosulfate-cyanide sulfurtransferase activity"/>
    <property type="evidence" value="ECO:0007669"/>
    <property type="project" value="TreeGrafter"/>
</dbReference>
<sequence length="259" mass="28665">MKEWQQQSERTSYFFDTRTPEEYEAGHLPGFRSVPGGQLVQETEMVAPVRGARIVLADPSGVRADMAASWLAQMAWDVYVVDDLKADDLSERGTWKNPLPSLPTVDYVDVATLARLQESNADVLVVDFSTHALYVRGHIPGAWFALRSELSEALKSLPVTSHYVLTSTPPELAVFAAAEMQAHSGKQASVLQGGNAEWSKAGYPLEKGETHLASTARDRYKRPYEGTNIGPEAMQAYLDWEFGLVAQLGKDGTHHFWVL</sequence>
<protein>
    <submittedName>
        <fullName evidence="2">Unannotated protein</fullName>
    </submittedName>
</protein>
<evidence type="ECO:0000259" key="1">
    <source>
        <dbReference type="PROSITE" id="PS50206"/>
    </source>
</evidence>
<accession>A0A6J6KKE8</accession>
<dbReference type="PANTHER" id="PTHR44086">
    <property type="entry name" value="THIOSULFATE SULFURTRANSFERASE RDL2, MITOCHONDRIAL-RELATED"/>
    <property type="match status" value="1"/>
</dbReference>
<dbReference type="InterPro" id="IPR036873">
    <property type="entry name" value="Rhodanese-like_dom_sf"/>
</dbReference>
<dbReference type="CDD" id="cd01534">
    <property type="entry name" value="4RHOD_Repeat_3"/>
    <property type="match status" value="1"/>
</dbReference>
<dbReference type="CDD" id="cd01535">
    <property type="entry name" value="4RHOD_Repeat_4"/>
    <property type="match status" value="1"/>
</dbReference>
<dbReference type="Gene3D" id="3.40.250.10">
    <property type="entry name" value="Rhodanese-like domain"/>
    <property type="match status" value="2"/>
</dbReference>
<dbReference type="SUPFAM" id="SSF52821">
    <property type="entry name" value="Rhodanese/Cell cycle control phosphatase"/>
    <property type="match status" value="2"/>
</dbReference>
<reference evidence="2" key="1">
    <citation type="submission" date="2020-05" db="EMBL/GenBank/DDBJ databases">
        <authorList>
            <person name="Chiriac C."/>
            <person name="Salcher M."/>
            <person name="Ghai R."/>
            <person name="Kavagutti S V."/>
        </authorList>
    </citation>
    <scope>NUCLEOTIDE SEQUENCE</scope>
</reference>
<dbReference type="Pfam" id="PF00581">
    <property type="entry name" value="Rhodanese"/>
    <property type="match status" value="2"/>
</dbReference>
<dbReference type="PANTHER" id="PTHR44086:SF10">
    <property type="entry name" value="THIOSULFATE SULFURTRANSFERASE_RHODANESE-LIKE DOMAIN-CONTAINING PROTEIN 3"/>
    <property type="match status" value="1"/>
</dbReference>
<dbReference type="InterPro" id="IPR001763">
    <property type="entry name" value="Rhodanese-like_dom"/>
</dbReference>
<dbReference type="AlphaFoldDB" id="A0A6J6KKE8"/>
<dbReference type="PROSITE" id="PS50206">
    <property type="entry name" value="RHODANESE_3"/>
    <property type="match status" value="2"/>
</dbReference>
<dbReference type="EMBL" id="CAEZVZ010000134">
    <property type="protein sequence ID" value="CAB4648595.1"/>
    <property type="molecule type" value="Genomic_DNA"/>
</dbReference>
<evidence type="ECO:0000313" key="2">
    <source>
        <dbReference type="EMBL" id="CAB4648595.1"/>
    </source>
</evidence>